<dbReference type="PANTHER" id="PTHR15615">
    <property type="match status" value="1"/>
</dbReference>
<organism evidence="1 2">
    <name type="scientific">Botryobasidium botryosum (strain FD-172 SS1)</name>
    <dbReference type="NCBI Taxonomy" id="930990"/>
    <lineage>
        <taxon>Eukaryota</taxon>
        <taxon>Fungi</taxon>
        <taxon>Dikarya</taxon>
        <taxon>Basidiomycota</taxon>
        <taxon>Agaricomycotina</taxon>
        <taxon>Agaricomycetes</taxon>
        <taxon>Cantharellales</taxon>
        <taxon>Botryobasidiaceae</taxon>
        <taxon>Botryobasidium</taxon>
    </lineage>
</organism>
<dbReference type="GO" id="GO:0000307">
    <property type="term" value="C:cyclin-dependent protein kinase holoenzyme complex"/>
    <property type="evidence" value="ECO:0007669"/>
    <property type="project" value="TreeGrafter"/>
</dbReference>
<dbReference type="GO" id="GO:0016538">
    <property type="term" value="F:cyclin-dependent protein serine/threonine kinase regulator activity"/>
    <property type="evidence" value="ECO:0007669"/>
    <property type="project" value="TreeGrafter"/>
</dbReference>
<dbReference type="OrthoDB" id="286814at2759"/>
<sequence>MLKVALCYLTAIHPKVVSLCESQPASDPKTGSLSVLLNPSCTMLVSIILAAKFLQDHVYSNCAWAKLTGLDPIEVTHCERALGDALSWCLWVDHKTCMDEARLQTCLFSKILHAGIQSSEMQMVLQCMMSSISTNIQLPRLSLPFPIQVPKPKSQESSNGILRTYSESVLSSAIVNLPIFGLHNNLPGSPLLTFLNSPYTTTSIDAAGVASFAFLGNIGPANNTSNNNGSICSGQQYASPFQLTPLQSSSSLNAAKPTAVEY</sequence>
<dbReference type="GO" id="GO:0005634">
    <property type="term" value="C:nucleus"/>
    <property type="evidence" value="ECO:0007669"/>
    <property type="project" value="TreeGrafter"/>
</dbReference>
<dbReference type="FunCoup" id="A0A067M247">
    <property type="interactions" value="1"/>
</dbReference>
<dbReference type="HOGENOM" id="CLU_1061702_0_0_1"/>
<dbReference type="CDD" id="cd20557">
    <property type="entry name" value="CYCLIN_ScPCL1-like"/>
    <property type="match status" value="1"/>
</dbReference>
<dbReference type="Gene3D" id="1.10.472.10">
    <property type="entry name" value="Cyclin-like"/>
    <property type="match status" value="1"/>
</dbReference>
<protein>
    <submittedName>
        <fullName evidence="1">Uncharacterized protein</fullName>
    </submittedName>
</protein>
<accession>A0A067M247</accession>
<keyword evidence="2" id="KW-1185">Reference proteome</keyword>
<dbReference type="AlphaFoldDB" id="A0A067M247"/>
<gene>
    <name evidence="1" type="ORF">BOTBODRAFT_641302</name>
</gene>
<dbReference type="PANTHER" id="PTHR15615:SF36">
    <property type="entry name" value="PHO85 CYCLIN-5"/>
    <property type="match status" value="1"/>
</dbReference>
<reference evidence="2" key="1">
    <citation type="journal article" date="2014" name="Proc. Natl. Acad. Sci. U.S.A.">
        <title>Extensive sampling of basidiomycete genomes demonstrates inadequacy of the white-rot/brown-rot paradigm for wood decay fungi.</title>
        <authorList>
            <person name="Riley R."/>
            <person name="Salamov A.A."/>
            <person name="Brown D.W."/>
            <person name="Nagy L.G."/>
            <person name="Floudas D."/>
            <person name="Held B.W."/>
            <person name="Levasseur A."/>
            <person name="Lombard V."/>
            <person name="Morin E."/>
            <person name="Otillar R."/>
            <person name="Lindquist E.A."/>
            <person name="Sun H."/>
            <person name="LaButti K.M."/>
            <person name="Schmutz J."/>
            <person name="Jabbour D."/>
            <person name="Luo H."/>
            <person name="Baker S.E."/>
            <person name="Pisabarro A.G."/>
            <person name="Walton J.D."/>
            <person name="Blanchette R.A."/>
            <person name="Henrissat B."/>
            <person name="Martin F."/>
            <person name="Cullen D."/>
            <person name="Hibbett D.S."/>
            <person name="Grigoriev I.V."/>
        </authorList>
    </citation>
    <scope>NUCLEOTIDE SEQUENCE [LARGE SCALE GENOMIC DNA]</scope>
    <source>
        <strain evidence="2">FD-172 SS1</strain>
    </source>
</reference>
<dbReference type="EMBL" id="KL198074">
    <property type="protein sequence ID" value="KDQ09808.1"/>
    <property type="molecule type" value="Genomic_DNA"/>
</dbReference>
<proteinExistence type="predicted"/>
<dbReference type="InterPro" id="IPR013922">
    <property type="entry name" value="Cyclin_PHO80-like"/>
</dbReference>
<evidence type="ECO:0000313" key="2">
    <source>
        <dbReference type="Proteomes" id="UP000027195"/>
    </source>
</evidence>
<dbReference type="Proteomes" id="UP000027195">
    <property type="component" value="Unassembled WGS sequence"/>
</dbReference>
<dbReference type="GO" id="GO:0019901">
    <property type="term" value="F:protein kinase binding"/>
    <property type="evidence" value="ECO:0007669"/>
    <property type="project" value="InterPro"/>
</dbReference>
<dbReference type="STRING" id="930990.A0A067M247"/>
<name>A0A067M247_BOTB1</name>
<dbReference type="InParanoid" id="A0A067M247"/>
<evidence type="ECO:0000313" key="1">
    <source>
        <dbReference type="EMBL" id="KDQ09808.1"/>
    </source>
</evidence>